<comment type="caution">
    <text evidence="8">The sequence shown here is derived from an EMBL/GenBank/DDBJ whole genome shotgun (WGS) entry which is preliminary data.</text>
</comment>
<keyword evidence="4" id="KW-0732">Signal</keyword>
<evidence type="ECO:0000256" key="2">
    <source>
        <dbReference type="ARBA" id="ARBA00022525"/>
    </source>
</evidence>
<dbReference type="PANTHER" id="PTHR38050:SF2">
    <property type="entry name" value="FERULOYL ESTERASE C-RELATED"/>
    <property type="match status" value="1"/>
</dbReference>
<evidence type="ECO:0000256" key="6">
    <source>
        <dbReference type="ARBA" id="ARBA00023277"/>
    </source>
</evidence>
<dbReference type="InterPro" id="IPR029058">
    <property type="entry name" value="AB_hydrolase_fold"/>
</dbReference>
<evidence type="ECO:0000256" key="5">
    <source>
        <dbReference type="ARBA" id="ARBA00022801"/>
    </source>
</evidence>
<evidence type="ECO:0000256" key="4">
    <source>
        <dbReference type="ARBA" id="ARBA00022729"/>
    </source>
</evidence>
<organism evidence="8 9">
    <name type="scientific">Shinella yambaruensis</name>
    <dbReference type="NCBI Taxonomy" id="415996"/>
    <lineage>
        <taxon>Bacteria</taxon>
        <taxon>Pseudomonadati</taxon>
        <taxon>Pseudomonadota</taxon>
        <taxon>Alphaproteobacteria</taxon>
        <taxon>Hyphomicrobiales</taxon>
        <taxon>Rhizobiaceae</taxon>
        <taxon>Shinella</taxon>
    </lineage>
</organism>
<dbReference type="Proteomes" id="UP001156702">
    <property type="component" value="Unassembled WGS sequence"/>
</dbReference>
<evidence type="ECO:0000256" key="3">
    <source>
        <dbReference type="ARBA" id="ARBA00022651"/>
    </source>
</evidence>
<keyword evidence="6" id="KW-0119">Carbohydrate metabolism</keyword>
<evidence type="ECO:0008006" key="10">
    <source>
        <dbReference type="Google" id="ProtNLM"/>
    </source>
</evidence>
<comment type="subcellular location">
    <subcellularLocation>
        <location evidence="1">Secreted</location>
    </subcellularLocation>
</comment>
<evidence type="ECO:0000313" key="8">
    <source>
        <dbReference type="EMBL" id="GLR54667.1"/>
    </source>
</evidence>
<sequence>MEFTVKTGGFERPALAYIPTAYDGKTRLAVVFDFHGSNSGPAGQFRRSGWNTVAEHEGVVAIALQGSLKGEYEGTHAWNVPGVTHGGNLDDERYIKDAVKTVKETFCVDPTRIYASGYSGGGRMLSQYICNGHPEFAAAGFVMGLRAGYPVERDGVWQPDIASCKPGNPISIIAFSGMKDVTNPFLGGGKSYWQYGGEAALKRWAELDKCEGKGNLVNDAAMTALSFKACAGGARITSYLLKDNTHAWPSSSVLFRTFDANGKVTSERDATGRMWEFFKNTRSPEETPLTAGEAAGRAG</sequence>
<dbReference type="PANTHER" id="PTHR38050">
    <property type="match status" value="1"/>
</dbReference>
<accession>A0ABQ5ZVF9</accession>
<dbReference type="RefSeq" id="WP_245083376.1">
    <property type="nucleotide sequence ID" value="NZ_BSOP01000058.1"/>
</dbReference>
<keyword evidence="3" id="KW-0858">Xylan degradation</keyword>
<proteinExistence type="predicted"/>
<dbReference type="Gene3D" id="3.40.50.1820">
    <property type="entry name" value="alpha/beta hydrolase"/>
    <property type="match status" value="1"/>
</dbReference>
<keyword evidence="5" id="KW-0378">Hydrolase</keyword>
<evidence type="ECO:0000313" key="9">
    <source>
        <dbReference type="Proteomes" id="UP001156702"/>
    </source>
</evidence>
<gene>
    <name evidence="8" type="ORF">GCM10007923_58860</name>
</gene>
<name>A0ABQ5ZVF9_9HYPH</name>
<dbReference type="InterPro" id="IPR043595">
    <property type="entry name" value="FaeB/C/D"/>
</dbReference>
<reference evidence="9" key="1">
    <citation type="journal article" date="2019" name="Int. J. Syst. Evol. Microbiol.">
        <title>The Global Catalogue of Microorganisms (GCM) 10K type strain sequencing project: providing services to taxonomists for standard genome sequencing and annotation.</title>
        <authorList>
            <consortium name="The Broad Institute Genomics Platform"/>
            <consortium name="The Broad Institute Genome Sequencing Center for Infectious Disease"/>
            <person name="Wu L."/>
            <person name="Ma J."/>
        </authorList>
    </citation>
    <scope>NUCLEOTIDE SEQUENCE [LARGE SCALE GENOMIC DNA]</scope>
    <source>
        <strain evidence="9">NBRC 102122</strain>
    </source>
</reference>
<evidence type="ECO:0000256" key="7">
    <source>
        <dbReference type="ARBA" id="ARBA00023326"/>
    </source>
</evidence>
<evidence type="ECO:0000256" key="1">
    <source>
        <dbReference type="ARBA" id="ARBA00004613"/>
    </source>
</evidence>
<keyword evidence="9" id="KW-1185">Reference proteome</keyword>
<keyword evidence="7" id="KW-0624">Polysaccharide degradation</keyword>
<keyword evidence="2" id="KW-0964">Secreted</keyword>
<dbReference type="SUPFAM" id="SSF53474">
    <property type="entry name" value="alpha/beta-Hydrolases"/>
    <property type="match status" value="1"/>
</dbReference>
<dbReference type="EMBL" id="BSOP01000058">
    <property type="protein sequence ID" value="GLR54667.1"/>
    <property type="molecule type" value="Genomic_DNA"/>
</dbReference>
<protein>
    <recommendedName>
        <fullName evidence="10">Polyhydroxybutyrate depolymerase</fullName>
    </recommendedName>
</protein>